<dbReference type="InterPro" id="IPR003313">
    <property type="entry name" value="AraC-bd"/>
</dbReference>
<protein>
    <submittedName>
        <fullName evidence="6">AraC family transcriptional regulator</fullName>
    </submittedName>
</protein>
<feature type="domain" description="HTH araC/xylS-type" evidence="5">
    <location>
        <begin position="196"/>
        <end position="294"/>
    </location>
</feature>
<dbReference type="AlphaFoldDB" id="A0A348WL47"/>
<evidence type="ECO:0000256" key="4">
    <source>
        <dbReference type="ARBA" id="ARBA00023163"/>
    </source>
</evidence>
<evidence type="ECO:0000313" key="6">
    <source>
        <dbReference type="EMBL" id="HAR55259.1"/>
    </source>
</evidence>
<accession>A0A348WL47</accession>
<dbReference type="Gene3D" id="2.60.120.280">
    <property type="entry name" value="Regulatory protein AraC"/>
    <property type="match status" value="1"/>
</dbReference>
<evidence type="ECO:0000259" key="5">
    <source>
        <dbReference type="PROSITE" id="PS01124"/>
    </source>
</evidence>
<name>A0A348WL47_9GAMM</name>
<evidence type="ECO:0000256" key="2">
    <source>
        <dbReference type="ARBA" id="ARBA00023125"/>
    </source>
</evidence>
<proteinExistence type="predicted"/>
<dbReference type="CDD" id="cd06986">
    <property type="entry name" value="cupin_MmsR-like_N"/>
    <property type="match status" value="1"/>
</dbReference>
<dbReference type="Proteomes" id="UP000262878">
    <property type="component" value="Unassembled WGS sequence"/>
</dbReference>
<dbReference type="Pfam" id="PF02311">
    <property type="entry name" value="AraC_binding"/>
    <property type="match status" value="1"/>
</dbReference>
<evidence type="ECO:0000313" key="7">
    <source>
        <dbReference type="Proteomes" id="UP000262878"/>
    </source>
</evidence>
<dbReference type="GO" id="GO:0003700">
    <property type="term" value="F:DNA-binding transcription factor activity"/>
    <property type="evidence" value="ECO:0007669"/>
    <property type="project" value="InterPro"/>
</dbReference>
<dbReference type="PANTHER" id="PTHR43280">
    <property type="entry name" value="ARAC-FAMILY TRANSCRIPTIONAL REGULATOR"/>
    <property type="match status" value="1"/>
</dbReference>
<dbReference type="SUPFAM" id="SSF51215">
    <property type="entry name" value="Regulatory protein AraC"/>
    <property type="match status" value="1"/>
</dbReference>
<keyword evidence="2" id="KW-0238">DNA-binding</keyword>
<keyword evidence="4" id="KW-0804">Transcription</keyword>
<dbReference type="InterPro" id="IPR018060">
    <property type="entry name" value="HTH_AraC"/>
</dbReference>
<sequence length="332" mass="37638">MSLPSNWPLPADSTRFVIPRRIIGELAQNPLTEELYPLGIGYYHRALGHHMERSEHDDNLLIYCLDGEGDANVDGQKLRVRAGDILIIPAGVAHHYHAREKNPWSIYWAHFHGNKASHFIRHLWQGDGTTTRYLLSIGIQSRIASEFEALLETRESTHNLHAYILAANQLKQILSHIALIHPLAKQQQARGGLYLEKVHTIMQAHIHEQLDLEALAQATNLSKFHFVKKYKDITGTTPINHFIQLKIERACHLLDTTTNSIGDVAFAVGYHDAYYFSRIFKKLMGLSPSQYRKMRTGEYPYFSRAASAQNRPRALQGVSGSEFFGALPVSNI</sequence>
<dbReference type="InterPro" id="IPR020449">
    <property type="entry name" value="Tscrpt_reg_AraC-type_HTH"/>
</dbReference>
<comment type="caution">
    <text evidence="6">The sequence shown here is derived from an EMBL/GenBank/DDBJ whole genome shotgun (WGS) entry which is preliminary data.</text>
</comment>
<dbReference type="GO" id="GO:0043565">
    <property type="term" value="F:sequence-specific DNA binding"/>
    <property type="evidence" value="ECO:0007669"/>
    <property type="project" value="InterPro"/>
</dbReference>
<keyword evidence="3" id="KW-0010">Activator</keyword>
<dbReference type="Gene3D" id="1.10.10.60">
    <property type="entry name" value="Homeodomain-like"/>
    <property type="match status" value="2"/>
</dbReference>
<reference evidence="6 7" key="1">
    <citation type="journal article" date="2018" name="Nat. Biotechnol.">
        <title>A standardized bacterial taxonomy based on genome phylogeny substantially revises the tree of life.</title>
        <authorList>
            <person name="Parks D.H."/>
            <person name="Chuvochina M."/>
            <person name="Waite D.W."/>
            <person name="Rinke C."/>
            <person name="Skarshewski A."/>
            <person name="Chaumeil P.A."/>
            <person name="Hugenholtz P."/>
        </authorList>
    </citation>
    <scope>NUCLEOTIDE SEQUENCE [LARGE SCALE GENOMIC DNA]</scope>
    <source>
        <strain evidence="6">UBA9360</strain>
    </source>
</reference>
<evidence type="ECO:0000256" key="3">
    <source>
        <dbReference type="ARBA" id="ARBA00023159"/>
    </source>
</evidence>
<dbReference type="PROSITE" id="PS00041">
    <property type="entry name" value="HTH_ARAC_FAMILY_1"/>
    <property type="match status" value="1"/>
</dbReference>
<organism evidence="6 7">
    <name type="scientific">Idiomarina baltica</name>
    <dbReference type="NCBI Taxonomy" id="190892"/>
    <lineage>
        <taxon>Bacteria</taxon>
        <taxon>Pseudomonadati</taxon>
        <taxon>Pseudomonadota</taxon>
        <taxon>Gammaproteobacteria</taxon>
        <taxon>Alteromonadales</taxon>
        <taxon>Idiomarinaceae</taxon>
        <taxon>Idiomarina</taxon>
    </lineage>
</organism>
<dbReference type="SUPFAM" id="SSF46689">
    <property type="entry name" value="Homeodomain-like"/>
    <property type="match status" value="2"/>
</dbReference>
<gene>
    <name evidence="6" type="ORF">DCR58_00590</name>
</gene>
<evidence type="ECO:0000256" key="1">
    <source>
        <dbReference type="ARBA" id="ARBA00023015"/>
    </source>
</evidence>
<dbReference type="InterPro" id="IPR009057">
    <property type="entry name" value="Homeodomain-like_sf"/>
</dbReference>
<dbReference type="EMBL" id="DMUP01000014">
    <property type="protein sequence ID" value="HAR55259.1"/>
    <property type="molecule type" value="Genomic_DNA"/>
</dbReference>
<dbReference type="InterPro" id="IPR018062">
    <property type="entry name" value="HTH_AraC-typ_CS"/>
</dbReference>
<dbReference type="PANTHER" id="PTHR43280:SF30">
    <property type="entry name" value="MMSAB OPERON REGULATORY PROTEIN"/>
    <property type="match status" value="1"/>
</dbReference>
<dbReference type="PRINTS" id="PR00032">
    <property type="entry name" value="HTHARAC"/>
</dbReference>
<dbReference type="Pfam" id="PF12833">
    <property type="entry name" value="HTH_18"/>
    <property type="match status" value="1"/>
</dbReference>
<keyword evidence="1" id="KW-0805">Transcription regulation</keyword>
<dbReference type="PROSITE" id="PS01124">
    <property type="entry name" value="HTH_ARAC_FAMILY_2"/>
    <property type="match status" value="1"/>
</dbReference>
<dbReference type="SMART" id="SM00342">
    <property type="entry name" value="HTH_ARAC"/>
    <property type="match status" value="1"/>
</dbReference>
<dbReference type="InterPro" id="IPR037923">
    <property type="entry name" value="HTH-like"/>
</dbReference>